<evidence type="ECO:0000313" key="2">
    <source>
        <dbReference type="Proteomes" id="UP001610335"/>
    </source>
</evidence>
<protein>
    <submittedName>
        <fullName evidence="1">Uncharacterized protein</fullName>
    </submittedName>
</protein>
<gene>
    <name evidence="1" type="ORF">BDW59DRAFT_138274</name>
</gene>
<sequence>MSIAVVYSNPNMTGGTPVSVVLYARLSSRCSFRRWYARRKMSRRSWGFVQRHVSKAAEADVIASRTSPSLAEEAFHRTLWWTGETTSKVVFVIFWLPPIHSGTMDSVLKAMVIFTCLNSCRTECISFLIVSITPCGVLENTESSRGKTGRCQ</sequence>
<dbReference type="Proteomes" id="UP001610335">
    <property type="component" value="Unassembled WGS sequence"/>
</dbReference>
<keyword evidence="2" id="KW-1185">Reference proteome</keyword>
<organism evidence="1 2">
    <name type="scientific">Aspergillus cavernicola</name>
    <dbReference type="NCBI Taxonomy" id="176166"/>
    <lineage>
        <taxon>Eukaryota</taxon>
        <taxon>Fungi</taxon>
        <taxon>Dikarya</taxon>
        <taxon>Ascomycota</taxon>
        <taxon>Pezizomycotina</taxon>
        <taxon>Eurotiomycetes</taxon>
        <taxon>Eurotiomycetidae</taxon>
        <taxon>Eurotiales</taxon>
        <taxon>Aspergillaceae</taxon>
        <taxon>Aspergillus</taxon>
        <taxon>Aspergillus subgen. Nidulantes</taxon>
    </lineage>
</organism>
<reference evidence="1 2" key="1">
    <citation type="submission" date="2024-07" db="EMBL/GenBank/DDBJ databases">
        <title>Section-level genome sequencing and comparative genomics of Aspergillus sections Usti and Cavernicolus.</title>
        <authorList>
            <consortium name="Lawrence Berkeley National Laboratory"/>
            <person name="Nybo J.L."/>
            <person name="Vesth T.C."/>
            <person name="Theobald S."/>
            <person name="Frisvad J.C."/>
            <person name="Larsen T.O."/>
            <person name="Kjaerboelling I."/>
            <person name="Rothschild-Mancinelli K."/>
            <person name="Lyhne E.K."/>
            <person name="Kogle M.E."/>
            <person name="Barry K."/>
            <person name="Clum A."/>
            <person name="Na H."/>
            <person name="Ledsgaard L."/>
            <person name="Lin J."/>
            <person name="Lipzen A."/>
            <person name="Kuo A."/>
            <person name="Riley R."/>
            <person name="Mondo S."/>
            <person name="LaButti K."/>
            <person name="Haridas S."/>
            <person name="Pangalinan J."/>
            <person name="Salamov A.A."/>
            <person name="Simmons B.A."/>
            <person name="Magnuson J.K."/>
            <person name="Chen J."/>
            <person name="Drula E."/>
            <person name="Henrissat B."/>
            <person name="Wiebenga A."/>
            <person name="Lubbers R.J."/>
            <person name="Gomes A.C."/>
            <person name="Makela M.R."/>
            <person name="Stajich J."/>
            <person name="Grigoriev I.V."/>
            <person name="Mortensen U.H."/>
            <person name="De vries R.P."/>
            <person name="Baker S.E."/>
            <person name="Andersen M.R."/>
        </authorList>
    </citation>
    <scope>NUCLEOTIDE SEQUENCE [LARGE SCALE GENOMIC DNA]</scope>
    <source>
        <strain evidence="1 2">CBS 600.67</strain>
    </source>
</reference>
<name>A0ABR4J231_9EURO</name>
<dbReference type="EMBL" id="JBFXLS010000003">
    <property type="protein sequence ID" value="KAL2833912.1"/>
    <property type="molecule type" value="Genomic_DNA"/>
</dbReference>
<accession>A0ABR4J231</accession>
<comment type="caution">
    <text evidence="1">The sequence shown here is derived from an EMBL/GenBank/DDBJ whole genome shotgun (WGS) entry which is preliminary data.</text>
</comment>
<proteinExistence type="predicted"/>
<evidence type="ECO:0000313" key="1">
    <source>
        <dbReference type="EMBL" id="KAL2833912.1"/>
    </source>
</evidence>